<feature type="modified residue" description="4-aspartylphosphate" evidence="8">
    <location>
        <position position="52"/>
    </location>
</feature>
<evidence type="ECO:0000256" key="2">
    <source>
        <dbReference type="ARBA" id="ARBA00022490"/>
    </source>
</evidence>
<dbReference type="GO" id="GO:0032993">
    <property type="term" value="C:protein-DNA complex"/>
    <property type="evidence" value="ECO:0007669"/>
    <property type="project" value="TreeGrafter"/>
</dbReference>
<keyword evidence="13" id="KW-1185">Reference proteome</keyword>
<organism evidence="12 13">
    <name type="scientific">Collibacillus ludicampi</name>
    <dbReference type="NCBI Taxonomy" id="2771369"/>
    <lineage>
        <taxon>Bacteria</taxon>
        <taxon>Bacillati</taxon>
        <taxon>Bacillota</taxon>
        <taxon>Bacilli</taxon>
        <taxon>Bacillales</taxon>
        <taxon>Alicyclobacillaceae</taxon>
        <taxon>Collibacillus</taxon>
    </lineage>
</organism>
<dbReference type="SMART" id="SM00862">
    <property type="entry name" value="Trans_reg_C"/>
    <property type="match status" value="1"/>
</dbReference>
<dbReference type="PROSITE" id="PS50110">
    <property type="entry name" value="RESPONSE_REGULATORY"/>
    <property type="match status" value="1"/>
</dbReference>
<evidence type="ECO:0000256" key="8">
    <source>
        <dbReference type="PROSITE-ProRule" id="PRU00169"/>
    </source>
</evidence>
<keyword evidence="2" id="KW-0963">Cytoplasm</keyword>
<dbReference type="PANTHER" id="PTHR48111">
    <property type="entry name" value="REGULATOR OF RPOS"/>
    <property type="match status" value="1"/>
</dbReference>
<evidence type="ECO:0000256" key="3">
    <source>
        <dbReference type="ARBA" id="ARBA00022553"/>
    </source>
</evidence>
<dbReference type="InterPro" id="IPR036388">
    <property type="entry name" value="WH-like_DNA-bd_sf"/>
</dbReference>
<feature type="domain" description="Response regulatory" evidence="10">
    <location>
        <begin position="3"/>
        <end position="116"/>
    </location>
</feature>
<keyword evidence="7" id="KW-0804">Transcription</keyword>
<dbReference type="GO" id="GO:0005829">
    <property type="term" value="C:cytosol"/>
    <property type="evidence" value="ECO:0007669"/>
    <property type="project" value="TreeGrafter"/>
</dbReference>
<dbReference type="Gene3D" id="1.10.10.10">
    <property type="entry name" value="Winged helix-like DNA-binding domain superfamily/Winged helix DNA-binding domain"/>
    <property type="match status" value="1"/>
</dbReference>
<accession>A0AAV4LEI6</accession>
<dbReference type="GO" id="GO:0006355">
    <property type="term" value="P:regulation of DNA-templated transcription"/>
    <property type="evidence" value="ECO:0007669"/>
    <property type="project" value="InterPro"/>
</dbReference>
<keyword evidence="5" id="KW-0805">Transcription regulation</keyword>
<keyword evidence="4" id="KW-0902">Two-component regulatory system</keyword>
<protein>
    <submittedName>
        <fullName evidence="12">DNA-binding response regulator</fullName>
    </submittedName>
</protein>
<dbReference type="GO" id="GO:0000156">
    <property type="term" value="F:phosphorelay response regulator activity"/>
    <property type="evidence" value="ECO:0007669"/>
    <property type="project" value="TreeGrafter"/>
</dbReference>
<evidence type="ECO:0000313" key="13">
    <source>
        <dbReference type="Proteomes" id="UP001057291"/>
    </source>
</evidence>
<comment type="subcellular location">
    <subcellularLocation>
        <location evidence="1">Cytoplasm</location>
    </subcellularLocation>
</comment>
<comment type="caution">
    <text evidence="12">The sequence shown here is derived from an EMBL/GenBank/DDBJ whole genome shotgun (WGS) entry which is preliminary data.</text>
</comment>
<evidence type="ECO:0000256" key="9">
    <source>
        <dbReference type="PROSITE-ProRule" id="PRU01091"/>
    </source>
</evidence>
<evidence type="ECO:0000256" key="7">
    <source>
        <dbReference type="ARBA" id="ARBA00023163"/>
    </source>
</evidence>
<dbReference type="Gene3D" id="3.40.50.2300">
    <property type="match status" value="1"/>
</dbReference>
<name>A0AAV4LEI6_9BACL</name>
<dbReference type="InterPro" id="IPR039420">
    <property type="entry name" value="WalR-like"/>
</dbReference>
<evidence type="ECO:0000256" key="5">
    <source>
        <dbReference type="ARBA" id="ARBA00023015"/>
    </source>
</evidence>
<dbReference type="PANTHER" id="PTHR48111:SF43">
    <property type="entry name" value="STAGE 0 SPORULATION PROTEIN A HOMOLOG"/>
    <property type="match status" value="1"/>
</dbReference>
<dbReference type="Gene3D" id="6.10.250.690">
    <property type="match status" value="1"/>
</dbReference>
<keyword evidence="3 8" id="KW-0597">Phosphoprotein</keyword>
<dbReference type="InterPro" id="IPR016032">
    <property type="entry name" value="Sig_transdc_resp-reg_C-effctor"/>
</dbReference>
<dbReference type="InterPro" id="IPR011006">
    <property type="entry name" value="CheY-like_superfamily"/>
</dbReference>
<keyword evidence="6 9" id="KW-0238">DNA-binding</keyword>
<dbReference type="PROSITE" id="PS51755">
    <property type="entry name" value="OMPR_PHOB"/>
    <property type="match status" value="1"/>
</dbReference>
<dbReference type="Proteomes" id="UP001057291">
    <property type="component" value="Unassembled WGS sequence"/>
</dbReference>
<dbReference type="FunFam" id="3.40.50.2300:FF:000065">
    <property type="entry name" value="DNA-binding response regulator"/>
    <property type="match status" value="1"/>
</dbReference>
<dbReference type="SUPFAM" id="SSF46894">
    <property type="entry name" value="C-terminal effector domain of the bipartite response regulators"/>
    <property type="match status" value="1"/>
</dbReference>
<dbReference type="EMBL" id="BOQE01000001">
    <property type="protein sequence ID" value="GIM46201.1"/>
    <property type="molecule type" value="Genomic_DNA"/>
</dbReference>
<dbReference type="CDD" id="cd00383">
    <property type="entry name" value="trans_reg_C"/>
    <property type="match status" value="1"/>
</dbReference>
<dbReference type="Pfam" id="PF00072">
    <property type="entry name" value="Response_reg"/>
    <property type="match status" value="1"/>
</dbReference>
<evidence type="ECO:0000256" key="6">
    <source>
        <dbReference type="ARBA" id="ARBA00023125"/>
    </source>
</evidence>
<dbReference type="AlphaFoldDB" id="A0AAV4LEI6"/>
<dbReference type="SUPFAM" id="SSF52172">
    <property type="entry name" value="CheY-like"/>
    <property type="match status" value="1"/>
</dbReference>
<dbReference type="InterPro" id="IPR001867">
    <property type="entry name" value="OmpR/PhoB-type_DNA-bd"/>
</dbReference>
<dbReference type="Pfam" id="PF00486">
    <property type="entry name" value="Trans_reg_C"/>
    <property type="match status" value="1"/>
</dbReference>
<proteinExistence type="predicted"/>
<feature type="domain" description="OmpR/PhoB-type" evidence="11">
    <location>
        <begin position="130"/>
        <end position="229"/>
    </location>
</feature>
<gene>
    <name evidence="12" type="ORF">DNHGIG_17500</name>
</gene>
<dbReference type="RefSeq" id="WP_282199330.1">
    <property type="nucleotide sequence ID" value="NZ_BOQE01000001.1"/>
</dbReference>
<dbReference type="CDD" id="cd18159">
    <property type="entry name" value="REC_OmpR_NsrR-like"/>
    <property type="match status" value="1"/>
</dbReference>
<dbReference type="InterPro" id="IPR001789">
    <property type="entry name" value="Sig_transdc_resp-reg_receiver"/>
</dbReference>
<evidence type="ECO:0000259" key="10">
    <source>
        <dbReference type="PROSITE" id="PS50110"/>
    </source>
</evidence>
<evidence type="ECO:0000256" key="4">
    <source>
        <dbReference type="ARBA" id="ARBA00023012"/>
    </source>
</evidence>
<dbReference type="SMART" id="SM00448">
    <property type="entry name" value="REC"/>
    <property type="match status" value="1"/>
</dbReference>
<sequence>MYRIMIVEDDDKIAGILQAYILKYGYEVIRAKKYRELKEEFIANNPDLVMLDINLPYFDGFYWCRQIRTVSTVPIIFISARTGEMDQVLAIENGGDDYITKPFHLDLVMAKIKSVLRRAYGEYAIQDANRDVIDVNGLKLYITKNQLEWNGKRTDLSKNECLLIENLMVKAGEIVSREHLLEALWDDIHFVDDNTLTVNVARVRKKLEELGICKAALETIRGQGYRLNHVWGETDV</sequence>
<dbReference type="GO" id="GO:0000976">
    <property type="term" value="F:transcription cis-regulatory region binding"/>
    <property type="evidence" value="ECO:0007669"/>
    <property type="project" value="TreeGrafter"/>
</dbReference>
<evidence type="ECO:0000259" key="11">
    <source>
        <dbReference type="PROSITE" id="PS51755"/>
    </source>
</evidence>
<reference evidence="12" key="1">
    <citation type="journal article" date="2023" name="Int. J. Syst. Evol. Microbiol.">
        <title>Collibacillus ludicampi gen. nov., sp. nov., a new soil bacterium of the family Alicyclobacillaceae.</title>
        <authorList>
            <person name="Jojima T."/>
            <person name="Ioku Y."/>
            <person name="Fukuta Y."/>
            <person name="Shirasaka N."/>
            <person name="Matsumura Y."/>
            <person name="Mori M."/>
        </authorList>
    </citation>
    <scope>NUCLEOTIDE SEQUENCE</scope>
    <source>
        <strain evidence="12">TP075</strain>
    </source>
</reference>
<evidence type="ECO:0000313" key="12">
    <source>
        <dbReference type="EMBL" id="GIM46201.1"/>
    </source>
</evidence>
<feature type="DNA-binding region" description="OmpR/PhoB-type" evidence="9">
    <location>
        <begin position="130"/>
        <end position="229"/>
    </location>
</feature>
<evidence type="ECO:0000256" key="1">
    <source>
        <dbReference type="ARBA" id="ARBA00004496"/>
    </source>
</evidence>